<dbReference type="InterPro" id="IPR006311">
    <property type="entry name" value="TAT_signal"/>
</dbReference>
<dbReference type="Proteomes" id="UP000612808">
    <property type="component" value="Unassembled WGS sequence"/>
</dbReference>
<evidence type="ECO:0000313" key="5">
    <source>
        <dbReference type="Proteomes" id="UP000612808"/>
    </source>
</evidence>
<sequence>MTGFQGPLSRRGVLRAGIGTAAAAGAAGLGLTALGSPAYADGAGAAPETTKIPWIIDTASWGARPVPDSDLTILKGTTRKIVVHHMAFPNVTDYSEEHAKQLARDCQALHMDGNGWADTGQHFTVSRGGYVLEGRHESLPSLELGTQQVQGAHCVGENTQSIGIENEGTYVTETPPPALLASLVRLCTTICRQYGIHAWNMFGHWDWNNTDCPGIAFYREFPKLRLAVARACGERLRDVPARTWPDIFTSSAGSTVTTLQYLLAAQGYAVTPNATFGAATKAAVQDFQAKHGFEVASDGTVTQPTWEALAPRLTPGSTGDPVKAAQSILAHKGYDLTVTGEYDAATVQAVRAMQRLHHLPATGVADTTTWCAILGGIVRAEFLELPA</sequence>
<accession>A0A8J3JGJ9</accession>
<dbReference type="AlphaFoldDB" id="A0A8J3JGJ9"/>
<evidence type="ECO:0008006" key="6">
    <source>
        <dbReference type="Google" id="ProtNLM"/>
    </source>
</evidence>
<comment type="similarity">
    <text evidence="1">Belongs to the N-acetylmuramoyl-L-alanine amidase 2 family.</text>
</comment>
<dbReference type="GO" id="GO:0009253">
    <property type="term" value="P:peptidoglycan catabolic process"/>
    <property type="evidence" value="ECO:0007669"/>
    <property type="project" value="InterPro"/>
</dbReference>
<dbReference type="SUPFAM" id="SSF55846">
    <property type="entry name" value="N-acetylmuramoyl-L-alanine amidase-like"/>
    <property type="match status" value="1"/>
</dbReference>
<dbReference type="SUPFAM" id="SSF47090">
    <property type="entry name" value="PGBD-like"/>
    <property type="match status" value="2"/>
</dbReference>
<dbReference type="PROSITE" id="PS51318">
    <property type="entry name" value="TAT"/>
    <property type="match status" value="1"/>
</dbReference>
<dbReference type="CDD" id="cd06583">
    <property type="entry name" value="PGRP"/>
    <property type="match status" value="1"/>
</dbReference>
<dbReference type="Pfam" id="PF01510">
    <property type="entry name" value="Amidase_2"/>
    <property type="match status" value="1"/>
</dbReference>
<name>A0A8J3JGJ9_9ACTN</name>
<evidence type="ECO:0000256" key="1">
    <source>
        <dbReference type="ARBA" id="ARBA00007553"/>
    </source>
</evidence>
<dbReference type="Gene3D" id="1.10.101.10">
    <property type="entry name" value="PGBD-like superfamily/PGBD"/>
    <property type="match status" value="2"/>
</dbReference>
<dbReference type="InterPro" id="IPR036365">
    <property type="entry name" value="PGBD-like_sf"/>
</dbReference>
<evidence type="ECO:0000259" key="3">
    <source>
        <dbReference type="SMART" id="SM00701"/>
    </source>
</evidence>
<comment type="caution">
    <text evidence="4">The sequence shown here is derived from an EMBL/GenBank/DDBJ whole genome shotgun (WGS) entry which is preliminary data.</text>
</comment>
<dbReference type="Pfam" id="PF01471">
    <property type="entry name" value="PG_binding_1"/>
    <property type="match status" value="2"/>
</dbReference>
<dbReference type="RefSeq" id="WP_203664541.1">
    <property type="nucleotide sequence ID" value="NZ_BAAAZM010000001.1"/>
</dbReference>
<proteinExistence type="inferred from homology"/>
<keyword evidence="5" id="KW-1185">Reference proteome</keyword>
<dbReference type="Gene3D" id="3.40.80.10">
    <property type="entry name" value="Peptidoglycan recognition protein-like"/>
    <property type="match status" value="1"/>
</dbReference>
<feature type="domain" description="Peptidoglycan recognition protein family" evidence="3">
    <location>
        <begin position="53"/>
        <end position="208"/>
    </location>
</feature>
<reference evidence="4" key="1">
    <citation type="submission" date="2021-01" db="EMBL/GenBank/DDBJ databases">
        <title>Whole genome shotgun sequence of Actinocatenispora rupis NBRC 107355.</title>
        <authorList>
            <person name="Komaki H."/>
            <person name="Tamura T."/>
        </authorList>
    </citation>
    <scope>NUCLEOTIDE SEQUENCE</scope>
    <source>
        <strain evidence="4">NBRC 107355</strain>
    </source>
</reference>
<feature type="domain" description="N-acetylmuramoyl-L-alanine amidase" evidence="2">
    <location>
        <begin position="66"/>
        <end position="214"/>
    </location>
</feature>
<organism evidence="4 5">
    <name type="scientific">Actinocatenispora rupis</name>
    <dbReference type="NCBI Taxonomy" id="519421"/>
    <lineage>
        <taxon>Bacteria</taxon>
        <taxon>Bacillati</taxon>
        <taxon>Actinomycetota</taxon>
        <taxon>Actinomycetes</taxon>
        <taxon>Micromonosporales</taxon>
        <taxon>Micromonosporaceae</taxon>
        <taxon>Actinocatenispora</taxon>
    </lineage>
</organism>
<dbReference type="EMBL" id="BOMB01000050">
    <property type="protein sequence ID" value="GID15987.1"/>
    <property type="molecule type" value="Genomic_DNA"/>
</dbReference>
<protein>
    <recommendedName>
        <fullName evidence="6">Peptidoglycan-binding (PGRP) domain of peptidoglycan hydrolases-containing protein</fullName>
    </recommendedName>
</protein>
<dbReference type="PANTHER" id="PTHR11022">
    <property type="entry name" value="PEPTIDOGLYCAN RECOGNITION PROTEIN"/>
    <property type="match status" value="1"/>
</dbReference>
<dbReference type="GO" id="GO:0008270">
    <property type="term" value="F:zinc ion binding"/>
    <property type="evidence" value="ECO:0007669"/>
    <property type="project" value="InterPro"/>
</dbReference>
<dbReference type="GO" id="GO:0008745">
    <property type="term" value="F:N-acetylmuramoyl-L-alanine amidase activity"/>
    <property type="evidence" value="ECO:0007669"/>
    <property type="project" value="InterPro"/>
</dbReference>
<dbReference type="SMART" id="SM00644">
    <property type="entry name" value="Ami_2"/>
    <property type="match status" value="1"/>
</dbReference>
<dbReference type="SMART" id="SM00701">
    <property type="entry name" value="PGRP"/>
    <property type="match status" value="1"/>
</dbReference>
<dbReference type="InterPro" id="IPR002502">
    <property type="entry name" value="Amidase_domain"/>
</dbReference>
<dbReference type="InterPro" id="IPR015510">
    <property type="entry name" value="PGRP"/>
</dbReference>
<dbReference type="PANTHER" id="PTHR11022:SF41">
    <property type="entry name" value="PEPTIDOGLYCAN-RECOGNITION PROTEIN LC-RELATED"/>
    <property type="match status" value="1"/>
</dbReference>
<dbReference type="InterPro" id="IPR006619">
    <property type="entry name" value="PGRP_domain_met/bac"/>
</dbReference>
<dbReference type="InterPro" id="IPR036366">
    <property type="entry name" value="PGBDSf"/>
</dbReference>
<dbReference type="InterPro" id="IPR002477">
    <property type="entry name" value="Peptidoglycan-bd-like"/>
</dbReference>
<evidence type="ECO:0000259" key="2">
    <source>
        <dbReference type="SMART" id="SM00644"/>
    </source>
</evidence>
<gene>
    <name evidence="4" type="ORF">Aru02nite_68760</name>
</gene>
<evidence type="ECO:0000313" key="4">
    <source>
        <dbReference type="EMBL" id="GID15987.1"/>
    </source>
</evidence>
<dbReference type="InterPro" id="IPR036505">
    <property type="entry name" value="Amidase/PGRP_sf"/>
</dbReference>